<dbReference type="Proteomes" id="UP000799753">
    <property type="component" value="Unassembled WGS sequence"/>
</dbReference>
<keyword evidence="1" id="KW-0472">Membrane</keyword>
<keyword evidence="1" id="KW-1133">Transmembrane helix</keyword>
<sequence length="304" mass="35601">MAFIFGGVSKATFVRERCVPANDNDKFNDNKCAFCWDSYHNDHPAVRVLPCNHGPGGDLCIICRTPLFQLTLFKYLMTKMCHVRTWLMFGILDLTFRLQDFHDIHTFWLCWPVYFACLWLMRDFWPAWSWVLSELVGKWTNLRVHNPTFCLHSALHFTGAFAFMAYLCTNANFALGLPFLQGFTQYQLLKMDLLFLMNTVEHNNPANYDSIVGDCMTVALFRVTLWMIPATAVWIDMVRRHVRRWRDLALVFVVIQVYIIMINMEDMWLIIALLTNMSPQGTWVGRLIMVWSKRSQVIPEGLLY</sequence>
<name>A0A6A6RWY9_9PLEO</name>
<feature type="transmembrane region" description="Helical" evidence="1">
    <location>
        <begin position="245"/>
        <end position="262"/>
    </location>
</feature>
<proteinExistence type="predicted"/>
<organism evidence="2 3">
    <name type="scientific">Massarina eburnea CBS 473.64</name>
    <dbReference type="NCBI Taxonomy" id="1395130"/>
    <lineage>
        <taxon>Eukaryota</taxon>
        <taxon>Fungi</taxon>
        <taxon>Dikarya</taxon>
        <taxon>Ascomycota</taxon>
        <taxon>Pezizomycotina</taxon>
        <taxon>Dothideomycetes</taxon>
        <taxon>Pleosporomycetidae</taxon>
        <taxon>Pleosporales</taxon>
        <taxon>Massarineae</taxon>
        <taxon>Massarinaceae</taxon>
        <taxon>Massarina</taxon>
    </lineage>
</organism>
<evidence type="ECO:0000313" key="3">
    <source>
        <dbReference type="Proteomes" id="UP000799753"/>
    </source>
</evidence>
<accession>A0A6A6RWY9</accession>
<dbReference type="EMBL" id="MU006789">
    <property type="protein sequence ID" value="KAF2638698.1"/>
    <property type="molecule type" value="Genomic_DNA"/>
</dbReference>
<keyword evidence="1" id="KW-0812">Transmembrane</keyword>
<keyword evidence="3" id="KW-1185">Reference proteome</keyword>
<reference evidence="2" key="1">
    <citation type="journal article" date="2020" name="Stud. Mycol.">
        <title>101 Dothideomycetes genomes: a test case for predicting lifestyles and emergence of pathogens.</title>
        <authorList>
            <person name="Haridas S."/>
            <person name="Albert R."/>
            <person name="Binder M."/>
            <person name="Bloem J."/>
            <person name="Labutti K."/>
            <person name="Salamov A."/>
            <person name="Andreopoulos B."/>
            <person name="Baker S."/>
            <person name="Barry K."/>
            <person name="Bills G."/>
            <person name="Bluhm B."/>
            <person name="Cannon C."/>
            <person name="Castanera R."/>
            <person name="Culley D."/>
            <person name="Daum C."/>
            <person name="Ezra D."/>
            <person name="Gonzalez J."/>
            <person name="Henrissat B."/>
            <person name="Kuo A."/>
            <person name="Liang C."/>
            <person name="Lipzen A."/>
            <person name="Lutzoni F."/>
            <person name="Magnuson J."/>
            <person name="Mondo S."/>
            <person name="Nolan M."/>
            <person name="Ohm R."/>
            <person name="Pangilinan J."/>
            <person name="Park H.-J."/>
            <person name="Ramirez L."/>
            <person name="Alfaro M."/>
            <person name="Sun H."/>
            <person name="Tritt A."/>
            <person name="Yoshinaga Y."/>
            <person name="Zwiers L.-H."/>
            <person name="Turgeon B."/>
            <person name="Goodwin S."/>
            <person name="Spatafora J."/>
            <person name="Crous P."/>
            <person name="Grigoriev I."/>
        </authorList>
    </citation>
    <scope>NUCLEOTIDE SEQUENCE</scope>
    <source>
        <strain evidence="2">CBS 473.64</strain>
    </source>
</reference>
<evidence type="ECO:0000313" key="2">
    <source>
        <dbReference type="EMBL" id="KAF2638698.1"/>
    </source>
</evidence>
<protein>
    <recommendedName>
        <fullName evidence="4">RING-type domain-containing protein</fullName>
    </recommendedName>
</protein>
<evidence type="ECO:0008006" key="4">
    <source>
        <dbReference type="Google" id="ProtNLM"/>
    </source>
</evidence>
<feature type="transmembrane region" description="Helical" evidence="1">
    <location>
        <begin position="219"/>
        <end position="238"/>
    </location>
</feature>
<dbReference type="AlphaFoldDB" id="A0A6A6RWY9"/>
<evidence type="ECO:0000256" key="1">
    <source>
        <dbReference type="SAM" id="Phobius"/>
    </source>
</evidence>
<gene>
    <name evidence="2" type="ORF">P280DRAFT_482034</name>
</gene>
<dbReference type="OrthoDB" id="3691193at2759"/>